<keyword evidence="1" id="KW-0479">Metal-binding</keyword>
<accession>A0A383D5S9</accession>
<dbReference type="PROSITE" id="PS51819">
    <property type="entry name" value="VOC"/>
    <property type="match status" value="1"/>
</dbReference>
<dbReference type="Pfam" id="PF00903">
    <property type="entry name" value="Glyoxalase"/>
    <property type="match status" value="1"/>
</dbReference>
<dbReference type="InterPro" id="IPR037523">
    <property type="entry name" value="VOC_core"/>
</dbReference>
<reference evidence="3" key="1">
    <citation type="submission" date="2018-05" db="EMBL/GenBank/DDBJ databases">
        <authorList>
            <person name="Lanie J.A."/>
            <person name="Ng W.-L."/>
            <person name="Kazmierczak K.M."/>
            <person name="Andrzejewski T.M."/>
            <person name="Davidsen T.M."/>
            <person name="Wayne K.J."/>
            <person name="Tettelin H."/>
            <person name="Glass J.I."/>
            <person name="Rusch D."/>
            <person name="Podicherti R."/>
            <person name="Tsui H.-C.T."/>
            <person name="Winkler M.E."/>
        </authorList>
    </citation>
    <scope>NUCLEOTIDE SEQUENCE</scope>
</reference>
<evidence type="ECO:0000256" key="1">
    <source>
        <dbReference type="ARBA" id="ARBA00022723"/>
    </source>
</evidence>
<feature type="non-terminal residue" evidence="3">
    <location>
        <position position="94"/>
    </location>
</feature>
<dbReference type="SUPFAM" id="SSF54593">
    <property type="entry name" value="Glyoxalase/Bleomycin resistance protein/Dihydroxybiphenyl dioxygenase"/>
    <property type="match status" value="1"/>
</dbReference>
<dbReference type="Gene3D" id="3.10.180.10">
    <property type="entry name" value="2,3-Dihydroxybiphenyl 1,2-Dioxygenase, domain 1"/>
    <property type="match status" value="1"/>
</dbReference>
<feature type="domain" description="VOC" evidence="2">
    <location>
        <begin position="4"/>
        <end position="94"/>
    </location>
</feature>
<sequence length="94" mass="10579">MTLSIDHIVLTVNDMDKTIKFYCDFLGMTLKEFQPVGGGETRKSLSFGNQKINLHHVKSPFKPHAKNPLPGTTDICFLSSTPLQKWQSIFLKNG</sequence>
<gene>
    <name evidence="3" type="ORF">METZ01_LOCUS492760</name>
</gene>
<evidence type="ECO:0000259" key="2">
    <source>
        <dbReference type="PROSITE" id="PS51819"/>
    </source>
</evidence>
<dbReference type="AlphaFoldDB" id="A0A383D5S9"/>
<proteinExistence type="predicted"/>
<dbReference type="InterPro" id="IPR004360">
    <property type="entry name" value="Glyas_Fos-R_dOase_dom"/>
</dbReference>
<name>A0A383D5S9_9ZZZZ</name>
<dbReference type="EMBL" id="UINC01214602">
    <property type="protein sequence ID" value="SVE39906.1"/>
    <property type="molecule type" value="Genomic_DNA"/>
</dbReference>
<organism evidence="3">
    <name type="scientific">marine metagenome</name>
    <dbReference type="NCBI Taxonomy" id="408172"/>
    <lineage>
        <taxon>unclassified sequences</taxon>
        <taxon>metagenomes</taxon>
        <taxon>ecological metagenomes</taxon>
    </lineage>
</organism>
<dbReference type="InterPro" id="IPR029068">
    <property type="entry name" value="Glyas_Bleomycin-R_OHBP_Dase"/>
</dbReference>
<evidence type="ECO:0000313" key="3">
    <source>
        <dbReference type="EMBL" id="SVE39906.1"/>
    </source>
</evidence>
<dbReference type="GO" id="GO:0046872">
    <property type="term" value="F:metal ion binding"/>
    <property type="evidence" value="ECO:0007669"/>
    <property type="project" value="UniProtKB-KW"/>
</dbReference>
<dbReference type="GO" id="GO:0004462">
    <property type="term" value="F:lactoylglutathione lyase activity"/>
    <property type="evidence" value="ECO:0007669"/>
    <property type="project" value="InterPro"/>
</dbReference>
<protein>
    <recommendedName>
        <fullName evidence="2">VOC domain-containing protein</fullName>
    </recommendedName>
</protein>
<dbReference type="PROSITE" id="PS00934">
    <property type="entry name" value="GLYOXALASE_I_1"/>
    <property type="match status" value="1"/>
</dbReference>
<dbReference type="InterPro" id="IPR018146">
    <property type="entry name" value="Glyoxalase_1_CS"/>
</dbReference>